<sequence>MVDKNQLRINIKIEGRVYPLNIDRKDEERHRVAAKTVNETVNKFKTLFRDKDARDILAMAAFQIALNQTELLEHADKSLFVDELKNLNDDISDFLKEKSEE</sequence>
<dbReference type="InterPro" id="IPR036192">
    <property type="entry name" value="Cell_div_ZapA-like_sf"/>
</dbReference>
<dbReference type="STRING" id="1168035.SAMN05444280_12739"/>
<dbReference type="OrthoDB" id="1495773at2"/>
<evidence type="ECO:0000313" key="2">
    <source>
        <dbReference type="Proteomes" id="UP000184050"/>
    </source>
</evidence>
<keyword evidence="1" id="KW-0131">Cell cycle</keyword>
<gene>
    <name evidence="1" type="ORF">SAMN05444280_12739</name>
</gene>
<dbReference type="Proteomes" id="UP000184050">
    <property type="component" value="Unassembled WGS sequence"/>
</dbReference>
<reference evidence="1 2" key="1">
    <citation type="submission" date="2016-11" db="EMBL/GenBank/DDBJ databases">
        <authorList>
            <person name="Jaros S."/>
            <person name="Januszkiewicz K."/>
            <person name="Wedrychowicz H."/>
        </authorList>
    </citation>
    <scope>NUCLEOTIDE SEQUENCE [LARGE SCALE GENOMIC DNA]</scope>
    <source>
        <strain evidence="1 2">DSM 27063</strain>
    </source>
</reference>
<accession>A0A1M6LLE2</accession>
<keyword evidence="2" id="KW-1185">Reference proteome</keyword>
<keyword evidence="1" id="KW-0132">Cell division</keyword>
<dbReference type="EMBL" id="FQZE01000027">
    <property type="protein sequence ID" value="SHJ72041.1"/>
    <property type="molecule type" value="Genomic_DNA"/>
</dbReference>
<dbReference type="AlphaFoldDB" id="A0A1M6LLE2"/>
<dbReference type="Pfam" id="PF05164">
    <property type="entry name" value="ZapA"/>
    <property type="match status" value="1"/>
</dbReference>
<evidence type="ECO:0000313" key="1">
    <source>
        <dbReference type="EMBL" id="SHJ72041.1"/>
    </source>
</evidence>
<dbReference type="SUPFAM" id="SSF102829">
    <property type="entry name" value="Cell division protein ZapA-like"/>
    <property type="match status" value="1"/>
</dbReference>
<proteinExistence type="predicted"/>
<dbReference type="InterPro" id="IPR007838">
    <property type="entry name" value="Cell_div_ZapA-like"/>
</dbReference>
<name>A0A1M6LLE2_9BACT</name>
<protein>
    <submittedName>
        <fullName evidence="1">Cell division protein ZapA</fullName>
    </submittedName>
</protein>
<organism evidence="1 2">
    <name type="scientific">Tangfeifania diversioriginum</name>
    <dbReference type="NCBI Taxonomy" id="1168035"/>
    <lineage>
        <taxon>Bacteria</taxon>
        <taxon>Pseudomonadati</taxon>
        <taxon>Bacteroidota</taxon>
        <taxon>Bacteroidia</taxon>
        <taxon>Marinilabiliales</taxon>
        <taxon>Prolixibacteraceae</taxon>
        <taxon>Tangfeifania</taxon>
    </lineage>
</organism>
<dbReference type="GO" id="GO:0051301">
    <property type="term" value="P:cell division"/>
    <property type="evidence" value="ECO:0007669"/>
    <property type="project" value="UniProtKB-KW"/>
</dbReference>